<name>A0ABY9CKP8_VITVI</name>
<keyword evidence="3" id="KW-1185">Reference proteome</keyword>
<gene>
    <name evidence="2" type="ORF">VitviT2T_013958</name>
</gene>
<evidence type="ECO:0000256" key="1">
    <source>
        <dbReference type="SAM" id="MobiDB-lite"/>
    </source>
</evidence>
<proteinExistence type="predicted"/>
<organism evidence="2 3">
    <name type="scientific">Vitis vinifera</name>
    <name type="common">Grape</name>
    <dbReference type="NCBI Taxonomy" id="29760"/>
    <lineage>
        <taxon>Eukaryota</taxon>
        <taxon>Viridiplantae</taxon>
        <taxon>Streptophyta</taxon>
        <taxon>Embryophyta</taxon>
        <taxon>Tracheophyta</taxon>
        <taxon>Spermatophyta</taxon>
        <taxon>Magnoliopsida</taxon>
        <taxon>eudicotyledons</taxon>
        <taxon>Gunneridae</taxon>
        <taxon>Pentapetalae</taxon>
        <taxon>rosids</taxon>
        <taxon>Vitales</taxon>
        <taxon>Vitaceae</taxon>
        <taxon>Viteae</taxon>
        <taxon>Vitis</taxon>
    </lineage>
</organism>
<dbReference type="EMBL" id="CP126656">
    <property type="protein sequence ID" value="WJZ95168.1"/>
    <property type="molecule type" value="Genomic_DNA"/>
</dbReference>
<feature type="region of interest" description="Disordered" evidence="1">
    <location>
        <begin position="1"/>
        <end position="27"/>
    </location>
</feature>
<evidence type="ECO:0000313" key="3">
    <source>
        <dbReference type="Proteomes" id="UP001227230"/>
    </source>
</evidence>
<evidence type="ECO:0000313" key="2">
    <source>
        <dbReference type="EMBL" id="WJZ95168.1"/>
    </source>
</evidence>
<sequence>MQRKRRLAQTAAEMAPPKAQFKSKPVQPTQKSYQKILSVHSIHQRILRQALLQEQKTSSQKIQATVPLDPPETTELLQCISECLMEISHRNSLMEIELGRFRDHQGRSHNDASAEEATFTAAEFQGDTPKAFDQANLPKQKSHSADQVKMDAVQHVLAQQLEEREADEASEGRRLLNSQVKEEKALLALRNGFVDLRTQIQAAWKGFMEG</sequence>
<accession>A0ABY9CKP8</accession>
<protein>
    <submittedName>
        <fullName evidence="2">Uncharacterized protein</fullName>
    </submittedName>
</protein>
<reference evidence="2 3" key="1">
    <citation type="journal article" date="2023" name="Hortic Res">
        <title>The complete reference genome for grapevine (Vitis vinifera L.) genetics and breeding.</title>
        <authorList>
            <person name="Shi X."/>
            <person name="Cao S."/>
            <person name="Wang X."/>
            <person name="Huang S."/>
            <person name="Wang Y."/>
            <person name="Liu Z."/>
            <person name="Liu W."/>
            <person name="Leng X."/>
            <person name="Peng Y."/>
            <person name="Wang N."/>
            <person name="Wang Y."/>
            <person name="Ma Z."/>
            <person name="Xu X."/>
            <person name="Zhang F."/>
            <person name="Xue H."/>
            <person name="Zhong H."/>
            <person name="Wang Y."/>
            <person name="Zhang K."/>
            <person name="Velt A."/>
            <person name="Avia K."/>
            <person name="Holtgrawe D."/>
            <person name="Grimplet J."/>
            <person name="Matus J.T."/>
            <person name="Ware D."/>
            <person name="Wu X."/>
            <person name="Wang H."/>
            <person name="Liu C."/>
            <person name="Fang Y."/>
            <person name="Rustenholz C."/>
            <person name="Cheng Z."/>
            <person name="Xiao H."/>
            <person name="Zhou Y."/>
        </authorList>
    </citation>
    <scope>NUCLEOTIDE SEQUENCE [LARGE SCALE GENOMIC DNA]</scope>
    <source>
        <strain evidence="3">cv. Pinot noir / PN40024</strain>
        <tissue evidence="2">Leaf</tissue>
    </source>
</reference>
<dbReference type="Proteomes" id="UP001227230">
    <property type="component" value="Chromosome 9"/>
</dbReference>